<gene>
    <name evidence="1" type="ORF">A2U01_0100307</name>
</gene>
<evidence type="ECO:0000313" key="2">
    <source>
        <dbReference type="Proteomes" id="UP000265520"/>
    </source>
</evidence>
<proteinExistence type="predicted"/>
<dbReference type="Proteomes" id="UP000265520">
    <property type="component" value="Unassembled WGS sequence"/>
</dbReference>
<sequence>MQETEFAAAGARRSLSWHEAPGFCCKIEFVLVVARSAGLWARGARA</sequence>
<reference evidence="1 2" key="1">
    <citation type="journal article" date="2018" name="Front. Plant Sci.">
        <title>Red Clover (Trifolium pratense) and Zigzag Clover (T. medium) - A Picture of Genomic Similarities and Differences.</title>
        <authorList>
            <person name="Dluhosova J."/>
            <person name="Istvanek J."/>
            <person name="Nedelnik J."/>
            <person name="Repkova J."/>
        </authorList>
    </citation>
    <scope>NUCLEOTIDE SEQUENCE [LARGE SCALE GENOMIC DNA]</scope>
    <source>
        <strain evidence="2">cv. 10/8</strain>
        <tissue evidence="1">Leaf</tissue>
    </source>
</reference>
<keyword evidence="2" id="KW-1185">Reference proteome</keyword>
<organism evidence="1 2">
    <name type="scientific">Trifolium medium</name>
    <dbReference type="NCBI Taxonomy" id="97028"/>
    <lineage>
        <taxon>Eukaryota</taxon>
        <taxon>Viridiplantae</taxon>
        <taxon>Streptophyta</taxon>
        <taxon>Embryophyta</taxon>
        <taxon>Tracheophyta</taxon>
        <taxon>Spermatophyta</taxon>
        <taxon>Magnoliopsida</taxon>
        <taxon>eudicotyledons</taxon>
        <taxon>Gunneridae</taxon>
        <taxon>Pentapetalae</taxon>
        <taxon>rosids</taxon>
        <taxon>fabids</taxon>
        <taxon>Fabales</taxon>
        <taxon>Fabaceae</taxon>
        <taxon>Papilionoideae</taxon>
        <taxon>50 kb inversion clade</taxon>
        <taxon>NPAAA clade</taxon>
        <taxon>Hologalegina</taxon>
        <taxon>IRL clade</taxon>
        <taxon>Trifolieae</taxon>
        <taxon>Trifolium</taxon>
    </lineage>
</organism>
<dbReference type="EMBL" id="LXQA010964734">
    <property type="protein sequence ID" value="MCI79036.1"/>
    <property type="molecule type" value="Genomic_DNA"/>
</dbReference>
<evidence type="ECO:0000313" key="1">
    <source>
        <dbReference type="EMBL" id="MCI79036.1"/>
    </source>
</evidence>
<protein>
    <submittedName>
        <fullName evidence="1">Uncharacterized protein</fullName>
    </submittedName>
</protein>
<comment type="caution">
    <text evidence="1">The sequence shown here is derived from an EMBL/GenBank/DDBJ whole genome shotgun (WGS) entry which is preliminary data.</text>
</comment>
<name>A0A392USU1_9FABA</name>
<accession>A0A392USU1</accession>
<dbReference type="AlphaFoldDB" id="A0A392USU1"/>